<dbReference type="InterPro" id="IPR036397">
    <property type="entry name" value="RNaseH_sf"/>
</dbReference>
<dbReference type="GO" id="GO:0003676">
    <property type="term" value="F:nucleic acid binding"/>
    <property type="evidence" value="ECO:0007669"/>
    <property type="project" value="InterPro"/>
</dbReference>
<dbReference type="PROSITE" id="PS50016">
    <property type="entry name" value="ZF_PHD_2"/>
    <property type="match status" value="1"/>
</dbReference>
<dbReference type="PANTHER" id="PTHR37984:SF5">
    <property type="entry name" value="PROTEIN NYNRIN-LIKE"/>
    <property type="match status" value="1"/>
</dbReference>
<evidence type="ECO:0000313" key="8">
    <source>
        <dbReference type="Proteomes" id="UP000596742"/>
    </source>
</evidence>
<feature type="compositionally biased region" description="Gly residues" evidence="5">
    <location>
        <begin position="775"/>
        <end position="785"/>
    </location>
</feature>
<dbReference type="GO" id="GO:0008270">
    <property type="term" value="F:zinc ion binding"/>
    <property type="evidence" value="ECO:0007669"/>
    <property type="project" value="UniProtKB-KW"/>
</dbReference>
<dbReference type="PROSITE" id="PS01359">
    <property type="entry name" value="ZF_PHD_1"/>
    <property type="match status" value="1"/>
</dbReference>
<evidence type="ECO:0000256" key="4">
    <source>
        <dbReference type="PROSITE-ProRule" id="PRU00146"/>
    </source>
</evidence>
<dbReference type="InterPro" id="IPR013083">
    <property type="entry name" value="Znf_RING/FYVE/PHD"/>
</dbReference>
<dbReference type="Gene3D" id="3.30.420.10">
    <property type="entry name" value="Ribonuclease H-like superfamily/Ribonuclease H"/>
    <property type="match status" value="1"/>
</dbReference>
<dbReference type="Gene3D" id="1.10.340.70">
    <property type="match status" value="1"/>
</dbReference>
<evidence type="ECO:0000256" key="1">
    <source>
        <dbReference type="ARBA" id="ARBA00022723"/>
    </source>
</evidence>
<dbReference type="EMBL" id="UYJE01010100">
    <property type="protein sequence ID" value="VDI79723.1"/>
    <property type="molecule type" value="Genomic_DNA"/>
</dbReference>
<keyword evidence="2 4" id="KW-0863">Zinc-finger</keyword>
<accession>A0A8B6HJ33</accession>
<dbReference type="FunFam" id="1.10.340.70:FF:000001">
    <property type="entry name" value="Retrovirus-related Pol polyprotein from transposon gypsy-like Protein"/>
    <property type="match status" value="1"/>
</dbReference>
<evidence type="ECO:0000256" key="2">
    <source>
        <dbReference type="ARBA" id="ARBA00022771"/>
    </source>
</evidence>
<gene>
    <name evidence="7" type="ORF">MGAL_10B029445</name>
</gene>
<feature type="domain" description="PHD-type" evidence="6">
    <location>
        <begin position="667"/>
        <end position="717"/>
    </location>
</feature>
<dbReference type="SMART" id="SM00249">
    <property type="entry name" value="PHD"/>
    <property type="match status" value="1"/>
</dbReference>
<dbReference type="InterPro" id="IPR011011">
    <property type="entry name" value="Znf_FYVE_PHD"/>
</dbReference>
<protein>
    <submittedName>
        <fullName evidence="7">Nucleosome-remodeling factor subunit BPTF</fullName>
    </submittedName>
</protein>
<dbReference type="Pfam" id="PF17921">
    <property type="entry name" value="Integrase_H2C2"/>
    <property type="match status" value="1"/>
</dbReference>
<evidence type="ECO:0000256" key="5">
    <source>
        <dbReference type="SAM" id="MobiDB-lite"/>
    </source>
</evidence>
<organism evidence="7 8">
    <name type="scientific">Mytilus galloprovincialis</name>
    <name type="common">Mediterranean mussel</name>
    <dbReference type="NCBI Taxonomy" id="29158"/>
    <lineage>
        <taxon>Eukaryota</taxon>
        <taxon>Metazoa</taxon>
        <taxon>Spiralia</taxon>
        <taxon>Lophotrochozoa</taxon>
        <taxon>Mollusca</taxon>
        <taxon>Bivalvia</taxon>
        <taxon>Autobranchia</taxon>
        <taxon>Pteriomorphia</taxon>
        <taxon>Mytilida</taxon>
        <taxon>Mytiloidea</taxon>
        <taxon>Mytilidae</taxon>
        <taxon>Mytilinae</taxon>
        <taxon>Mytilus</taxon>
    </lineage>
</organism>
<dbReference type="PANTHER" id="PTHR37984">
    <property type="entry name" value="PROTEIN CBG26694"/>
    <property type="match status" value="1"/>
</dbReference>
<reference evidence="7" key="1">
    <citation type="submission" date="2018-11" db="EMBL/GenBank/DDBJ databases">
        <authorList>
            <person name="Alioto T."/>
            <person name="Alioto T."/>
        </authorList>
    </citation>
    <scope>NUCLEOTIDE SEQUENCE</scope>
</reference>
<dbReference type="Gene3D" id="3.30.40.10">
    <property type="entry name" value="Zinc/RING finger domain, C3HC4 (zinc finger)"/>
    <property type="match status" value="1"/>
</dbReference>
<dbReference type="Pfam" id="PF00628">
    <property type="entry name" value="PHD"/>
    <property type="match status" value="1"/>
</dbReference>
<keyword evidence="1" id="KW-0479">Metal-binding</keyword>
<name>A0A8B6HJ33_MYTGA</name>
<feature type="compositionally biased region" description="Basic residues" evidence="5">
    <location>
        <begin position="794"/>
        <end position="813"/>
    </location>
</feature>
<dbReference type="InterPro" id="IPR050951">
    <property type="entry name" value="Retrovirus_Pol_polyprotein"/>
</dbReference>
<evidence type="ECO:0000256" key="3">
    <source>
        <dbReference type="ARBA" id="ARBA00022833"/>
    </source>
</evidence>
<dbReference type="SUPFAM" id="SSF53098">
    <property type="entry name" value="Ribonuclease H-like"/>
    <property type="match status" value="1"/>
</dbReference>
<dbReference type="SUPFAM" id="SSF57903">
    <property type="entry name" value="FYVE/PHD zinc finger"/>
    <property type="match status" value="1"/>
</dbReference>
<comment type="caution">
    <text evidence="7">The sequence shown here is derived from an EMBL/GenBank/DDBJ whole genome shotgun (WGS) entry which is preliminary data.</text>
</comment>
<evidence type="ECO:0000313" key="7">
    <source>
        <dbReference type="EMBL" id="VDI79723.1"/>
    </source>
</evidence>
<dbReference type="InterPro" id="IPR041588">
    <property type="entry name" value="Integrase_H2C2"/>
</dbReference>
<evidence type="ECO:0000259" key="6">
    <source>
        <dbReference type="PROSITE" id="PS50016"/>
    </source>
</evidence>
<dbReference type="InterPro" id="IPR012337">
    <property type="entry name" value="RNaseH-like_sf"/>
</dbReference>
<dbReference type="AlphaFoldDB" id="A0A8B6HJ33"/>
<dbReference type="OrthoDB" id="6157735at2759"/>
<sequence length="899" mass="99703">MGHICSHNWRSDALGIDFLRKQGISLDLHRNQLSIHGEVIQMSWGQGTLIAQTTEVRAGKNHTVPANSVQRVMGVLAKPMGREYIIEAKAEGCLLIPRTLHDVSQDPVLCLINLTGSSLVVSKGDLLAQAQEVDEGETPGPKVCKMGVAGDVKEKLLPQHLQEMFTRSCEDLSKGEEETLCSLLQEFQDVFASSDLDLGHFTALEHGIDTGNHPPIKQRMRRTPLGFAQEEEAHLEKMLQSGFTENVDDTIPLAKRPYGSTQTKDTREPVVQISRVAVSKRGDELAIWSEGEGDIWVQERGGDPGVNLGYSQEKLKENQSKDPDLKWVVQWRKTKGEPSEEEIFLSGPAPKYYWLNRELFVLNGDNILYKKGMKGDADRVVIPQVSRKKLMELCHDIPAAGHQGGDRTYQRIKPRYYWRGMKKEIEQYVASCALCSQNKKATRPNRHPMVKHHAGAPMERVHLDFVGPLPKTERGNEHILMMIDQFTKWVECVPLPAQGAELTARTAVNEFFSRFGSPFQGPQGEEIQDREKYVSDLEEAIQGAHELARANLKTAQERLKRDYDLKVVVKRFKVGDLVYQLDTATIKGKCRKLTPSWKGPGVVVESLTPYLYRVKMKTAMVVAHHDRIKLCKDREVPNWCKKLQAQVISRNWKEIEELEPKGKKGKNIYCSCRGPDDGGLMIRCDECREWFHGRCVDITPGEADRMDAYQCPGCSVSTGVHVSRISLHSKVNLFQMDNNQNKPDKSGDEAQPSSPEELRQLDPEVQGSPGAAVEVGGGPNGGSEGVEGKGEVKTKKKRKSRPNKKSRAAKKKAMAATSPLLTTSPQGMAQGQEVCRGQSGSPASCEVATPHYGVQGESVGTGLSCPVSGCEARGPGLEGHILAEHVAEVFRDLVVSDQG</sequence>
<dbReference type="InterPro" id="IPR001965">
    <property type="entry name" value="Znf_PHD"/>
</dbReference>
<dbReference type="Proteomes" id="UP000596742">
    <property type="component" value="Unassembled WGS sequence"/>
</dbReference>
<dbReference type="InterPro" id="IPR019786">
    <property type="entry name" value="Zinc_finger_PHD-type_CS"/>
</dbReference>
<keyword evidence="8" id="KW-1185">Reference proteome</keyword>
<feature type="region of interest" description="Disordered" evidence="5">
    <location>
        <begin position="737"/>
        <end position="826"/>
    </location>
</feature>
<keyword evidence="3" id="KW-0862">Zinc</keyword>
<proteinExistence type="predicted"/>
<dbReference type="InterPro" id="IPR019787">
    <property type="entry name" value="Znf_PHD-finger"/>
</dbReference>